<keyword evidence="2" id="KW-0812">Transmembrane</keyword>
<feature type="region of interest" description="Disordered" evidence="1">
    <location>
        <begin position="72"/>
        <end position="98"/>
    </location>
</feature>
<dbReference type="PATRIC" id="fig|1423772.3.peg.344"/>
<feature type="transmembrane region" description="Helical" evidence="2">
    <location>
        <begin position="21"/>
        <end position="52"/>
    </location>
</feature>
<accession>A0A0R2BDX6</accession>
<name>A0A0R2BDX6_9LACO</name>
<keyword evidence="2" id="KW-0472">Membrane</keyword>
<dbReference type="EMBL" id="AYYN01000089">
    <property type="protein sequence ID" value="KRM74715.1"/>
    <property type="molecule type" value="Genomic_DNA"/>
</dbReference>
<proteinExistence type="predicted"/>
<keyword evidence="2" id="KW-1133">Transmembrane helix</keyword>
<dbReference type="AlphaFoldDB" id="A0A0R2BDX6"/>
<evidence type="ECO:0000313" key="3">
    <source>
        <dbReference type="EMBL" id="KRM74715.1"/>
    </source>
</evidence>
<evidence type="ECO:0000256" key="1">
    <source>
        <dbReference type="SAM" id="MobiDB-lite"/>
    </source>
</evidence>
<evidence type="ECO:0000256" key="2">
    <source>
        <dbReference type="SAM" id="Phobius"/>
    </source>
</evidence>
<feature type="compositionally biased region" description="Low complexity" evidence="1">
    <location>
        <begin position="72"/>
        <end position="83"/>
    </location>
</feature>
<dbReference type="Proteomes" id="UP000051612">
    <property type="component" value="Unassembled WGS sequence"/>
</dbReference>
<organism evidence="3 4">
    <name type="scientific">Ligilactobacillus murinus DSM 20452 = NBRC 14221</name>
    <dbReference type="NCBI Taxonomy" id="1423772"/>
    <lineage>
        <taxon>Bacteria</taxon>
        <taxon>Bacillati</taxon>
        <taxon>Bacillota</taxon>
        <taxon>Bacilli</taxon>
        <taxon>Lactobacillales</taxon>
        <taxon>Lactobacillaceae</taxon>
        <taxon>Ligilactobacillus</taxon>
    </lineage>
</organism>
<protein>
    <submittedName>
        <fullName evidence="3">Uncharacterized protein</fullName>
    </submittedName>
</protein>
<feature type="compositionally biased region" description="Acidic residues" evidence="1">
    <location>
        <begin position="84"/>
        <end position="98"/>
    </location>
</feature>
<gene>
    <name evidence="3" type="ORF">FC48_GL000314</name>
</gene>
<comment type="caution">
    <text evidence="3">The sequence shown here is derived from an EMBL/GenBank/DDBJ whole genome shotgun (WGS) entry which is preliminary data.</text>
</comment>
<reference evidence="3 4" key="1">
    <citation type="journal article" date="2015" name="Genome Announc.">
        <title>Expanding the biotechnology potential of lactobacilli through comparative genomics of 213 strains and associated genera.</title>
        <authorList>
            <person name="Sun Z."/>
            <person name="Harris H.M."/>
            <person name="McCann A."/>
            <person name="Guo C."/>
            <person name="Argimon S."/>
            <person name="Zhang W."/>
            <person name="Yang X."/>
            <person name="Jeffery I.B."/>
            <person name="Cooney J.C."/>
            <person name="Kagawa T.F."/>
            <person name="Liu W."/>
            <person name="Song Y."/>
            <person name="Salvetti E."/>
            <person name="Wrobel A."/>
            <person name="Rasinkangas P."/>
            <person name="Parkhill J."/>
            <person name="Rea M.C."/>
            <person name="O'Sullivan O."/>
            <person name="Ritari J."/>
            <person name="Douillard F.P."/>
            <person name="Paul Ross R."/>
            <person name="Yang R."/>
            <person name="Briner A.E."/>
            <person name="Felis G.E."/>
            <person name="de Vos W.M."/>
            <person name="Barrangou R."/>
            <person name="Klaenhammer T.R."/>
            <person name="Caufield P.W."/>
            <person name="Cui Y."/>
            <person name="Zhang H."/>
            <person name="O'Toole P.W."/>
        </authorList>
    </citation>
    <scope>NUCLEOTIDE SEQUENCE [LARGE SCALE GENOMIC DNA]</scope>
    <source>
        <strain evidence="3 4">DSM 20452</strain>
    </source>
</reference>
<sequence length="98" mass="11521">MIIMKRDIDPYRDRYLRSKATTNGILCSAFIWYLIFGLFHIIITCLILWFFWIIVDPVGRITETINTTIQQTQPQQQHFTTPETTEDGTDTSDVYEAE</sequence>
<evidence type="ECO:0000313" key="4">
    <source>
        <dbReference type="Proteomes" id="UP000051612"/>
    </source>
</evidence>